<evidence type="ECO:0008006" key="5">
    <source>
        <dbReference type="Google" id="ProtNLM"/>
    </source>
</evidence>
<dbReference type="RefSeq" id="WP_189135249.1">
    <property type="nucleotide sequence ID" value="NZ_BMMS01000039.1"/>
</dbReference>
<sequence>MPLHCWIRATRRARSELRQAVHHEDRNGGAWRLLGAIHAKQGQYADALQEYERARALDPKDPLTHSAIAEVHALRGDHVGAANWHTRVAQLALQDLDLKITAADSLYRTRRYDQALQEYEQALQMHAGHAGVRDQIGRIWSLRAEGAMTWHPFRRRYVIASALSVDQVTHCVDQAMAVGIADVRLVNQLMAYRMAAVRAVTKTWRWRKGMIPVVILFFILVLTLPSLLKILAMAAAVALVVAMGLRPRWQHTFHELPVRARPPMRRP</sequence>
<dbReference type="SMART" id="SM00028">
    <property type="entry name" value="TPR"/>
    <property type="match status" value="3"/>
</dbReference>
<dbReference type="EMBL" id="BMMS01000039">
    <property type="protein sequence ID" value="GGO98566.1"/>
    <property type="molecule type" value="Genomic_DNA"/>
</dbReference>
<name>A0A918E0H4_9ACTN</name>
<dbReference type="Gene3D" id="1.25.40.10">
    <property type="entry name" value="Tetratricopeptide repeat domain"/>
    <property type="match status" value="1"/>
</dbReference>
<reference evidence="3" key="1">
    <citation type="journal article" date="2014" name="Int. J. Syst. Evol. Microbiol.">
        <title>Complete genome sequence of Corynebacterium casei LMG S-19264T (=DSM 44701T), isolated from a smear-ripened cheese.</title>
        <authorList>
            <consortium name="US DOE Joint Genome Institute (JGI-PGF)"/>
            <person name="Walter F."/>
            <person name="Albersmeier A."/>
            <person name="Kalinowski J."/>
            <person name="Ruckert C."/>
        </authorList>
    </citation>
    <scope>NUCLEOTIDE SEQUENCE</scope>
    <source>
        <strain evidence="3">CGMCC 4.7201</strain>
    </source>
</reference>
<gene>
    <name evidence="3" type="ORF">GCM10012280_63000</name>
</gene>
<proteinExistence type="predicted"/>
<feature type="repeat" description="TPR" evidence="1">
    <location>
        <begin position="28"/>
        <end position="61"/>
    </location>
</feature>
<keyword evidence="4" id="KW-1185">Reference proteome</keyword>
<dbReference type="InterPro" id="IPR019734">
    <property type="entry name" value="TPR_rpt"/>
</dbReference>
<evidence type="ECO:0000313" key="4">
    <source>
        <dbReference type="Proteomes" id="UP000641932"/>
    </source>
</evidence>
<keyword evidence="2" id="KW-1133">Transmembrane helix</keyword>
<keyword evidence="2" id="KW-0472">Membrane</keyword>
<evidence type="ECO:0000256" key="2">
    <source>
        <dbReference type="SAM" id="Phobius"/>
    </source>
</evidence>
<dbReference type="AlphaFoldDB" id="A0A918E0H4"/>
<dbReference type="Pfam" id="PF13414">
    <property type="entry name" value="TPR_11"/>
    <property type="match status" value="1"/>
</dbReference>
<dbReference type="SUPFAM" id="SSF48452">
    <property type="entry name" value="TPR-like"/>
    <property type="match status" value="1"/>
</dbReference>
<keyword evidence="2" id="KW-0812">Transmembrane</keyword>
<dbReference type="PANTHER" id="PTHR12558">
    <property type="entry name" value="CELL DIVISION CYCLE 16,23,27"/>
    <property type="match status" value="1"/>
</dbReference>
<organism evidence="3 4">
    <name type="scientific">Wenjunlia tyrosinilytica</name>
    <dbReference type="NCBI Taxonomy" id="1544741"/>
    <lineage>
        <taxon>Bacteria</taxon>
        <taxon>Bacillati</taxon>
        <taxon>Actinomycetota</taxon>
        <taxon>Actinomycetes</taxon>
        <taxon>Kitasatosporales</taxon>
        <taxon>Streptomycetaceae</taxon>
        <taxon>Wenjunlia</taxon>
    </lineage>
</organism>
<evidence type="ECO:0000313" key="3">
    <source>
        <dbReference type="EMBL" id="GGO98566.1"/>
    </source>
</evidence>
<dbReference type="Proteomes" id="UP000641932">
    <property type="component" value="Unassembled WGS sequence"/>
</dbReference>
<dbReference type="PROSITE" id="PS50293">
    <property type="entry name" value="TPR_REGION"/>
    <property type="match status" value="1"/>
</dbReference>
<dbReference type="InterPro" id="IPR011990">
    <property type="entry name" value="TPR-like_helical_dom_sf"/>
</dbReference>
<accession>A0A918E0H4</accession>
<dbReference type="PROSITE" id="PS50005">
    <property type="entry name" value="TPR"/>
    <property type="match status" value="1"/>
</dbReference>
<keyword evidence="1" id="KW-0802">TPR repeat</keyword>
<evidence type="ECO:0000256" key="1">
    <source>
        <dbReference type="PROSITE-ProRule" id="PRU00339"/>
    </source>
</evidence>
<dbReference type="Pfam" id="PF13432">
    <property type="entry name" value="TPR_16"/>
    <property type="match status" value="1"/>
</dbReference>
<comment type="caution">
    <text evidence="3">The sequence shown here is derived from an EMBL/GenBank/DDBJ whole genome shotgun (WGS) entry which is preliminary data.</text>
</comment>
<feature type="transmembrane region" description="Helical" evidence="2">
    <location>
        <begin position="213"/>
        <end position="245"/>
    </location>
</feature>
<reference evidence="3" key="2">
    <citation type="submission" date="2020-09" db="EMBL/GenBank/DDBJ databases">
        <authorList>
            <person name="Sun Q."/>
            <person name="Zhou Y."/>
        </authorList>
    </citation>
    <scope>NUCLEOTIDE SEQUENCE</scope>
    <source>
        <strain evidence="3">CGMCC 4.7201</strain>
    </source>
</reference>
<protein>
    <recommendedName>
        <fullName evidence="5">Tetratricopeptide repeat protein</fullName>
    </recommendedName>
</protein>
<dbReference type="PANTHER" id="PTHR12558:SF33">
    <property type="entry name" value="BLL7664 PROTEIN"/>
    <property type="match status" value="1"/>
</dbReference>